<evidence type="ECO:0000256" key="1">
    <source>
        <dbReference type="SAM" id="Phobius"/>
    </source>
</evidence>
<feature type="transmembrane region" description="Helical" evidence="1">
    <location>
        <begin position="7"/>
        <end position="28"/>
    </location>
</feature>
<organism evidence="2 3">
    <name type="scientific">Streptomyces montanisoli</name>
    <dbReference type="NCBI Taxonomy" id="2798581"/>
    <lineage>
        <taxon>Bacteria</taxon>
        <taxon>Bacillati</taxon>
        <taxon>Actinomycetota</taxon>
        <taxon>Actinomycetes</taxon>
        <taxon>Kitasatosporales</taxon>
        <taxon>Streptomycetaceae</taxon>
        <taxon>Streptomyces</taxon>
    </lineage>
</organism>
<feature type="transmembrane region" description="Helical" evidence="1">
    <location>
        <begin position="34"/>
        <end position="55"/>
    </location>
</feature>
<keyword evidence="1" id="KW-0472">Membrane</keyword>
<reference evidence="2" key="1">
    <citation type="submission" date="2021-03" db="EMBL/GenBank/DDBJ databases">
        <title>Whole genome sequence of Streptomyces bomunensis MMS17-BM035.</title>
        <authorList>
            <person name="Lee J.H."/>
        </authorList>
    </citation>
    <scope>NUCLEOTIDE SEQUENCE</scope>
    <source>
        <strain evidence="2">MMS17-BM035</strain>
    </source>
</reference>
<feature type="transmembrane region" description="Helical" evidence="1">
    <location>
        <begin position="93"/>
        <end position="116"/>
    </location>
</feature>
<keyword evidence="1" id="KW-1133">Transmembrane helix</keyword>
<evidence type="ECO:0000313" key="3">
    <source>
        <dbReference type="Proteomes" id="UP000670475"/>
    </source>
</evidence>
<keyword evidence="3" id="KW-1185">Reference proteome</keyword>
<proteinExistence type="predicted"/>
<comment type="caution">
    <text evidence="2">The sequence shown here is derived from an EMBL/GenBank/DDBJ whole genome shotgun (WGS) entry which is preliminary data.</text>
</comment>
<name>A0A940M9J6_9ACTN</name>
<protein>
    <submittedName>
        <fullName evidence="2">Uncharacterized protein</fullName>
    </submittedName>
</protein>
<dbReference type="EMBL" id="JAGIQL010000011">
    <property type="protein sequence ID" value="MBP0456842.1"/>
    <property type="molecule type" value="Genomic_DNA"/>
</dbReference>
<feature type="transmembrane region" description="Helical" evidence="1">
    <location>
        <begin position="67"/>
        <end position="87"/>
    </location>
</feature>
<evidence type="ECO:0000313" key="2">
    <source>
        <dbReference type="EMBL" id="MBP0456842.1"/>
    </source>
</evidence>
<dbReference type="AlphaFoldDB" id="A0A940M9J6"/>
<sequence>MNKHLAYGVVAFWGLLNGLSLSVLAIYGEASMVYWLWGGVVALLELVAFTVWLSSWRGSDQHANYRVTARTGAPALPAAIAVLLAGLSFAYGFWLLIVSLPLLAIALGMAAMPGLAGKDV</sequence>
<keyword evidence="1" id="KW-0812">Transmembrane</keyword>
<accession>A0A940M9J6</accession>
<dbReference type="RefSeq" id="WP_209338625.1">
    <property type="nucleotide sequence ID" value="NZ_JAGIQL010000011.1"/>
</dbReference>
<dbReference type="Proteomes" id="UP000670475">
    <property type="component" value="Unassembled WGS sequence"/>
</dbReference>
<gene>
    <name evidence="2" type="ORF">JFN87_04885</name>
</gene>